<dbReference type="EMBL" id="JARAKH010000043">
    <property type="protein sequence ID" value="KAK8379081.1"/>
    <property type="molecule type" value="Genomic_DNA"/>
</dbReference>
<name>A0AAW0SVU9_SCYPA</name>
<dbReference type="Pfam" id="PF01284">
    <property type="entry name" value="MARVEL"/>
    <property type="match status" value="1"/>
</dbReference>
<evidence type="ECO:0000313" key="8">
    <source>
        <dbReference type="EMBL" id="KAK8379079.1"/>
    </source>
</evidence>
<evidence type="ECO:0000256" key="2">
    <source>
        <dbReference type="ARBA" id="ARBA00022692"/>
    </source>
</evidence>
<feature type="domain" description="MARVEL" evidence="7">
    <location>
        <begin position="37"/>
        <end position="160"/>
    </location>
</feature>
<keyword evidence="3 6" id="KW-1133">Transmembrane helix</keyword>
<dbReference type="PROSITE" id="PS51225">
    <property type="entry name" value="MARVEL"/>
    <property type="match status" value="1"/>
</dbReference>
<keyword evidence="4 5" id="KW-0472">Membrane</keyword>
<evidence type="ECO:0000256" key="1">
    <source>
        <dbReference type="ARBA" id="ARBA00004141"/>
    </source>
</evidence>
<evidence type="ECO:0000256" key="5">
    <source>
        <dbReference type="PROSITE-ProRule" id="PRU00581"/>
    </source>
</evidence>
<comment type="caution">
    <text evidence="8">The sequence shown here is derived from an EMBL/GenBank/DDBJ whole genome shotgun (WGS) entry which is preliminary data.</text>
</comment>
<evidence type="ECO:0000256" key="4">
    <source>
        <dbReference type="ARBA" id="ARBA00023136"/>
    </source>
</evidence>
<proteinExistence type="predicted"/>
<dbReference type="PANTHER" id="PTHR22776">
    <property type="entry name" value="MARVEL-CONTAINING POTENTIAL LIPID RAFT-ASSOCIATED PROTEIN"/>
    <property type="match status" value="1"/>
</dbReference>
<dbReference type="InterPro" id="IPR050578">
    <property type="entry name" value="MARVEL-CKLF_proteins"/>
</dbReference>
<feature type="transmembrane region" description="Helical" evidence="6">
    <location>
        <begin position="137"/>
        <end position="154"/>
    </location>
</feature>
<dbReference type="GO" id="GO:0016020">
    <property type="term" value="C:membrane"/>
    <property type="evidence" value="ECO:0007669"/>
    <property type="project" value="UniProtKB-SubCell"/>
</dbReference>
<reference evidence="8 9" key="1">
    <citation type="submission" date="2023-03" db="EMBL/GenBank/DDBJ databases">
        <title>High-quality genome of Scylla paramamosain provides insights in environmental adaptation.</title>
        <authorList>
            <person name="Zhang L."/>
        </authorList>
    </citation>
    <scope>NUCLEOTIDE SEQUENCE [LARGE SCALE GENOMIC DNA]</scope>
    <source>
        <strain evidence="8">LZ_2023a</strain>
        <tissue evidence="8">Muscle</tissue>
    </source>
</reference>
<dbReference type="EMBL" id="JARAKH010000043">
    <property type="protein sequence ID" value="KAK8379079.1"/>
    <property type="molecule type" value="Genomic_DNA"/>
</dbReference>
<dbReference type="AlphaFoldDB" id="A0AAW0SVU9"/>
<evidence type="ECO:0000256" key="6">
    <source>
        <dbReference type="SAM" id="Phobius"/>
    </source>
</evidence>
<organism evidence="8 9">
    <name type="scientific">Scylla paramamosain</name>
    <name type="common">Mud crab</name>
    <dbReference type="NCBI Taxonomy" id="85552"/>
    <lineage>
        <taxon>Eukaryota</taxon>
        <taxon>Metazoa</taxon>
        <taxon>Ecdysozoa</taxon>
        <taxon>Arthropoda</taxon>
        <taxon>Crustacea</taxon>
        <taxon>Multicrustacea</taxon>
        <taxon>Malacostraca</taxon>
        <taxon>Eumalacostraca</taxon>
        <taxon>Eucarida</taxon>
        <taxon>Decapoda</taxon>
        <taxon>Pleocyemata</taxon>
        <taxon>Brachyura</taxon>
        <taxon>Eubrachyura</taxon>
        <taxon>Portunoidea</taxon>
        <taxon>Portunidae</taxon>
        <taxon>Portuninae</taxon>
        <taxon>Scylla</taxon>
    </lineage>
</organism>
<accession>A0AAW0SVU9</accession>
<evidence type="ECO:0000313" key="9">
    <source>
        <dbReference type="Proteomes" id="UP001487740"/>
    </source>
</evidence>
<evidence type="ECO:0000259" key="7">
    <source>
        <dbReference type="PROSITE" id="PS51225"/>
    </source>
</evidence>
<keyword evidence="2 5" id="KW-0812">Transmembrane</keyword>
<sequence>MEGGMVDPGFPDQQVASTTTTTTITTTTIYFDKSYLNIRNIPAVLKAAVMATNLIGYLCSAFSQYNYHAHSEWFCFVSMTGFWFTGILLVLYVLHVIEKFQRIPWLKLELGYCALWVLLYLIAASVCIYRGGADSAAGFFGYVSMCIYAADAFLKFKAWRAGELAQGQRQMQPAPELASPGAY</sequence>
<feature type="transmembrane region" description="Helical" evidence="6">
    <location>
        <begin position="109"/>
        <end position="131"/>
    </location>
</feature>
<keyword evidence="9" id="KW-1185">Reference proteome</keyword>
<dbReference type="PANTHER" id="PTHR22776:SF49">
    <property type="entry name" value="MARVEL DOMAIN-CONTAINING PROTEIN"/>
    <property type="match status" value="1"/>
</dbReference>
<dbReference type="EMBL" id="JARAKH010000043">
    <property type="protein sequence ID" value="KAK8379080.1"/>
    <property type="molecule type" value="Genomic_DNA"/>
</dbReference>
<feature type="transmembrane region" description="Helical" evidence="6">
    <location>
        <begin position="43"/>
        <end position="67"/>
    </location>
</feature>
<dbReference type="Proteomes" id="UP001487740">
    <property type="component" value="Unassembled WGS sequence"/>
</dbReference>
<evidence type="ECO:0000256" key="3">
    <source>
        <dbReference type="ARBA" id="ARBA00022989"/>
    </source>
</evidence>
<dbReference type="InterPro" id="IPR008253">
    <property type="entry name" value="Marvel"/>
</dbReference>
<gene>
    <name evidence="8" type="ORF">O3P69_019123</name>
</gene>
<protein>
    <recommendedName>
        <fullName evidence="7">MARVEL domain-containing protein</fullName>
    </recommendedName>
</protein>
<feature type="transmembrane region" description="Helical" evidence="6">
    <location>
        <begin position="73"/>
        <end position="97"/>
    </location>
</feature>
<comment type="subcellular location">
    <subcellularLocation>
        <location evidence="1">Membrane</location>
        <topology evidence="1">Multi-pass membrane protein</topology>
    </subcellularLocation>
</comment>